<dbReference type="InterPro" id="IPR031100">
    <property type="entry name" value="LOG_fam"/>
</dbReference>
<proteinExistence type="predicted"/>
<dbReference type="GO" id="GO:0009691">
    <property type="term" value="P:cytokinin biosynthetic process"/>
    <property type="evidence" value="ECO:0007669"/>
    <property type="project" value="InterPro"/>
</dbReference>
<dbReference type="AlphaFoldDB" id="A0A5J4PM60"/>
<dbReference type="Pfam" id="PF03641">
    <property type="entry name" value="Lysine_decarbox"/>
    <property type="match status" value="1"/>
</dbReference>
<dbReference type="SUPFAM" id="SSF102405">
    <property type="entry name" value="MCP/YpsA-like"/>
    <property type="match status" value="1"/>
</dbReference>
<protein>
    <submittedName>
        <fullName evidence="1">TIGR00730 family Rossman fold protein</fullName>
    </submittedName>
</protein>
<reference evidence="1" key="1">
    <citation type="submission" date="2019-03" db="EMBL/GenBank/DDBJ databases">
        <title>Single cell metagenomics reveals metabolic interactions within the superorganism composed of flagellate Streblomastix strix and complex community of Bacteroidetes bacteria on its surface.</title>
        <authorList>
            <person name="Treitli S.C."/>
            <person name="Kolisko M."/>
            <person name="Husnik F."/>
            <person name="Keeling P."/>
            <person name="Hampl V."/>
        </authorList>
    </citation>
    <scope>NUCLEOTIDE SEQUENCE</scope>
    <source>
        <strain evidence="1">STM</strain>
    </source>
</reference>
<dbReference type="GO" id="GO:0005829">
    <property type="term" value="C:cytosol"/>
    <property type="evidence" value="ECO:0007669"/>
    <property type="project" value="TreeGrafter"/>
</dbReference>
<comment type="caution">
    <text evidence="1">The sequence shown here is derived from an EMBL/GenBank/DDBJ whole genome shotgun (WGS) entry which is preliminary data.</text>
</comment>
<dbReference type="PANTHER" id="PTHR31223:SF70">
    <property type="entry name" value="LOG FAMILY PROTEIN YJL055W"/>
    <property type="match status" value="1"/>
</dbReference>
<dbReference type="PANTHER" id="PTHR31223">
    <property type="entry name" value="LOG FAMILY PROTEIN YJL055W"/>
    <property type="match status" value="1"/>
</dbReference>
<name>A0A5J4PM60_9ZZZZ</name>
<organism evidence="1">
    <name type="scientific">termite gut metagenome</name>
    <dbReference type="NCBI Taxonomy" id="433724"/>
    <lineage>
        <taxon>unclassified sequences</taxon>
        <taxon>metagenomes</taxon>
        <taxon>organismal metagenomes</taxon>
    </lineage>
</organism>
<dbReference type="EMBL" id="SNRY01007717">
    <property type="protein sequence ID" value="KAA6309890.1"/>
    <property type="molecule type" value="Genomic_DNA"/>
</dbReference>
<accession>A0A5J4PM60</accession>
<dbReference type="InterPro" id="IPR005269">
    <property type="entry name" value="LOG"/>
</dbReference>
<dbReference type="GO" id="GO:0016799">
    <property type="term" value="F:hydrolase activity, hydrolyzing N-glycosyl compounds"/>
    <property type="evidence" value="ECO:0007669"/>
    <property type="project" value="TreeGrafter"/>
</dbReference>
<sequence length="216" mass="24309">RKPLLHKVYVLLRFNNEFATRMNNIASVCVYSASSARIDEVYYDAAKRLGKLLAGQSIRLINGAGNIGLMRAVADAVLTNGGEVTGVIPKFMMEQGWHHTELTTLIEVENMHERKRVMAEKSDAVIALPGGCGTLEELLEIITWKQLGLYLNPIVILNINAYFDPLLTMLGRAIEENFMRRSHEMIWRVAHTPDEAVEAIYNTPVWDVPVRKYAAV</sequence>
<dbReference type="Gene3D" id="3.40.50.450">
    <property type="match status" value="1"/>
</dbReference>
<feature type="non-terminal residue" evidence="1">
    <location>
        <position position="1"/>
    </location>
</feature>
<evidence type="ECO:0000313" key="1">
    <source>
        <dbReference type="EMBL" id="KAA6309890.1"/>
    </source>
</evidence>
<dbReference type="NCBIfam" id="TIGR00730">
    <property type="entry name" value="Rossman fold protein, TIGR00730 family"/>
    <property type="match status" value="1"/>
</dbReference>
<gene>
    <name evidence="1" type="ORF">EZS27_038704</name>
</gene>